<feature type="transmembrane region" description="Helical" evidence="1">
    <location>
        <begin position="152"/>
        <end position="169"/>
    </location>
</feature>
<feature type="transmembrane region" description="Helical" evidence="1">
    <location>
        <begin position="122"/>
        <end position="140"/>
    </location>
</feature>
<proteinExistence type="predicted"/>
<accession>A0ABT1FEM6</accession>
<evidence type="ECO:0000259" key="2">
    <source>
        <dbReference type="Pfam" id="PF14237"/>
    </source>
</evidence>
<name>A0ABT1FEM6_9GAMM</name>
<dbReference type="RefSeq" id="WP_253566300.1">
    <property type="nucleotide sequence ID" value="NZ_JAMZEK010000002.1"/>
</dbReference>
<evidence type="ECO:0000313" key="3">
    <source>
        <dbReference type="EMBL" id="MCP1374538.1"/>
    </source>
</evidence>
<feature type="transmembrane region" description="Helical" evidence="1">
    <location>
        <begin position="73"/>
        <end position="102"/>
    </location>
</feature>
<dbReference type="Proteomes" id="UP001204615">
    <property type="component" value="Unassembled WGS sequence"/>
</dbReference>
<dbReference type="InterPro" id="IPR025640">
    <property type="entry name" value="GYF_2"/>
</dbReference>
<comment type="caution">
    <text evidence="3">The sequence shown here is derived from an EMBL/GenBank/DDBJ whole genome shotgun (WGS) entry which is preliminary data.</text>
</comment>
<organism evidence="3 4">
    <name type="scientific">Dyella lutea</name>
    <dbReference type="NCBI Taxonomy" id="2950441"/>
    <lineage>
        <taxon>Bacteria</taxon>
        <taxon>Pseudomonadati</taxon>
        <taxon>Pseudomonadota</taxon>
        <taxon>Gammaproteobacteria</taxon>
        <taxon>Lysobacterales</taxon>
        <taxon>Rhodanobacteraceae</taxon>
        <taxon>Dyella</taxon>
    </lineage>
</organism>
<gene>
    <name evidence="3" type="ORF">NC595_10730</name>
</gene>
<feature type="domain" description="GYF" evidence="2">
    <location>
        <begin position="6"/>
        <end position="51"/>
    </location>
</feature>
<reference evidence="3 4" key="1">
    <citation type="submission" date="2022-06" db="EMBL/GenBank/DDBJ databases">
        <title>Dyella sp. Sa strain:Sa Genome sequencing.</title>
        <authorList>
            <person name="Park S."/>
        </authorList>
    </citation>
    <scope>NUCLEOTIDE SEQUENCE [LARGE SCALE GENOMIC DNA]</scope>
    <source>
        <strain evidence="3 4">Sa</strain>
    </source>
</reference>
<evidence type="ECO:0000256" key="1">
    <source>
        <dbReference type="SAM" id="Phobius"/>
    </source>
</evidence>
<keyword evidence="4" id="KW-1185">Reference proteome</keyword>
<protein>
    <submittedName>
        <fullName evidence="3">GYF domain-containing protein</fullName>
    </submittedName>
</protein>
<keyword evidence="1" id="KW-0472">Membrane</keyword>
<dbReference type="Pfam" id="PF14237">
    <property type="entry name" value="GYF_2"/>
    <property type="match status" value="1"/>
</dbReference>
<dbReference type="EMBL" id="JAMZEK010000002">
    <property type="protein sequence ID" value="MCP1374538.1"/>
    <property type="molecule type" value="Genomic_DNA"/>
</dbReference>
<keyword evidence="1" id="KW-0812">Transmembrane</keyword>
<evidence type="ECO:0000313" key="4">
    <source>
        <dbReference type="Proteomes" id="UP001204615"/>
    </source>
</evidence>
<sequence>MSPTSWHYQDGQRAVGPVDEKVIRRRLSEGRMQAGTLVWCEGMSGWAPVEQTLFAADVPLRIAPASVPVSPAVAWLIACLPLALSLLSQVPGSGLIGMVAYIALALHDRRQLQRAGRPLPHAGWWLILLGGVGAPVYLSLRAGMLGDRRDYVLVSLLAIALFFVFALWGDTPA</sequence>
<keyword evidence="1" id="KW-1133">Transmembrane helix</keyword>